<name>I3X4A6_SINF2</name>
<dbReference type="KEGG" id="sfd:USDA257_c21300"/>
<dbReference type="RefSeq" id="WP_014762882.1">
    <property type="nucleotide sequence ID" value="NC_018000.1"/>
</dbReference>
<dbReference type="PATRIC" id="fig|1185652.3.peg.2197"/>
<evidence type="ECO:0000313" key="1">
    <source>
        <dbReference type="EMBL" id="AFL50712.1"/>
    </source>
</evidence>
<evidence type="ECO:0000313" key="2">
    <source>
        <dbReference type="Proteomes" id="UP000006180"/>
    </source>
</evidence>
<dbReference type="EMBL" id="CP003563">
    <property type="protein sequence ID" value="AFL50712.1"/>
    <property type="molecule type" value="Genomic_DNA"/>
</dbReference>
<gene>
    <name evidence="1" type="ORF">USDA257_c21300</name>
</gene>
<accession>I3X4A6</accession>
<dbReference type="Proteomes" id="UP000006180">
    <property type="component" value="Chromosome"/>
</dbReference>
<proteinExistence type="predicted"/>
<protein>
    <submittedName>
        <fullName evidence="1">Uncharacterized protein</fullName>
    </submittedName>
</protein>
<dbReference type="STRING" id="1185652.USDA257_c21300"/>
<dbReference type="HOGENOM" id="CLU_2957549_0_0_5"/>
<dbReference type="AlphaFoldDB" id="I3X4A6"/>
<reference evidence="1 2" key="1">
    <citation type="journal article" date="2012" name="J. Bacteriol.">
        <title>Complete genome sequence of the broad-host-range strain Sinorhizobium fredii USDA257.</title>
        <authorList>
            <person name="Schuldes J."/>
            <person name="Rodriguez Orbegoso M."/>
            <person name="Schmeisser C."/>
            <person name="Krishnan H.B."/>
            <person name="Daniel R."/>
            <person name="Streit W.R."/>
        </authorList>
    </citation>
    <scope>NUCLEOTIDE SEQUENCE [LARGE SCALE GENOMIC DNA]</scope>
    <source>
        <strain evidence="1 2">USDA 257</strain>
    </source>
</reference>
<sequence length="59" mass="6545">MSNIAVFSTRTSEDRARVADLVNARDRMLSVADELDRIMTALSQKSVRGAYEQPARTSS</sequence>
<organism evidence="1 2">
    <name type="scientific">Sinorhizobium fredii (strain USDA 257)</name>
    <dbReference type="NCBI Taxonomy" id="1185652"/>
    <lineage>
        <taxon>Bacteria</taxon>
        <taxon>Pseudomonadati</taxon>
        <taxon>Pseudomonadota</taxon>
        <taxon>Alphaproteobacteria</taxon>
        <taxon>Hyphomicrobiales</taxon>
        <taxon>Rhizobiaceae</taxon>
        <taxon>Sinorhizobium/Ensifer group</taxon>
        <taxon>Sinorhizobium</taxon>
    </lineage>
</organism>